<sequence length="329" mass="35291">MKYVCEMLQIDLPIIQGGMGNISNAQLTSAVSEAGGLGTIGCGTMTPNEVEEILLQTKKMTKKNFAINIAINVSPYTEELIDLVIKHNVPVVSLSAGNPVPYIAKLHEHGVTVIALVASVKHAQKAQAAGADILVAEGFEAAGINSTLELTTFTLIPQIVKNVKVPVIAAGGIGDGKGLAAALMLGASGIQIGTRLIATKEAPFHETYKQSLVNAIDTETIIVGRSVGMIRRMLKTPYSMKLDQREKEGMTRAQYGEMTTEKQHVRGAIEGDMENGFINSGQIAGLIDHIPSVKELFDSMMQEASNQINLSKNELDILIEKRLKTNNLS</sequence>
<dbReference type="SUPFAM" id="SSF51412">
    <property type="entry name" value="Inosine monophosphate dehydrogenase (IMPDH)"/>
    <property type="match status" value="1"/>
</dbReference>
<keyword evidence="7" id="KW-1185">Reference proteome</keyword>
<dbReference type="InterPro" id="IPR013785">
    <property type="entry name" value="Aldolase_TIM"/>
</dbReference>
<dbReference type="Gene3D" id="3.20.20.70">
    <property type="entry name" value="Aldolase class I"/>
    <property type="match status" value="1"/>
</dbReference>
<dbReference type="GO" id="GO:0016491">
    <property type="term" value="F:oxidoreductase activity"/>
    <property type="evidence" value="ECO:0007669"/>
    <property type="project" value="UniProtKB-KW"/>
</dbReference>
<reference evidence="7" key="1">
    <citation type="journal article" date="2019" name="Int. J. Syst. Evol. Microbiol.">
        <title>The Global Catalogue of Microorganisms (GCM) 10K type strain sequencing project: providing services to taxonomists for standard genome sequencing and annotation.</title>
        <authorList>
            <consortium name="The Broad Institute Genomics Platform"/>
            <consortium name="The Broad Institute Genome Sequencing Center for Infectious Disease"/>
            <person name="Wu L."/>
            <person name="Ma J."/>
        </authorList>
    </citation>
    <scope>NUCLEOTIDE SEQUENCE [LARGE SCALE GENOMIC DNA]</scope>
    <source>
        <strain evidence="7">CCUG 54527</strain>
    </source>
</reference>
<protein>
    <recommendedName>
        <fullName evidence="2">Probable nitronate monooxygenase</fullName>
    </recommendedName>
</protein>
<keyword evidence="5 6" id="KW-0560">Oxidoreductase</keyword>
<organism evidence="6 7">
    <name type="scientific">Paenisporosarcina macmurdoensis</name>
    <dbReference type="NCBI Taxonomy" id="212659"/>
    <lineage>
        <taxon>Bacteria</taxon>
        <taxon>Bacillati</taxon>
        <taxon>Bacillota</taxon>
        <taxon>Bacilli</taxon>
        <taxon>Bacillales</taxon>
        <taxon>Caryophanaceae</taxon>
        <taxon>Paenisporosarcina</taxon>
    </lineage>
</organism>
<dbReference type="PANTHER" id="PTHR32332:SF20">
    <property type="entry name" value="2-NITROPROPANE DIOXYGENASE-LIKE PROTEIN"/>
    <property type="match status" value="1"/>
</dbReference>
<dbReference type="CDD" id="cd04730">
    <property type="entry name" value="NPD_like"/>
    <property type="match status" value="1"/>
</dbReference>
<evidence type="ECO:0000256" key="3">
    <source>
        <dbReference type="ARBA" id="ARBA00022630"/>
    </source>
</evidence>
<evidence type="ECO:0000256" key="1">
    <source>
        <dbReference type="ARBA" id="ARBA00003535"/>
    </source>
</evidence>
<keyword evidence="4" id="KW-0288">FMN</keyword>
<dbReference type="Proteomes" id="UP001596170">
    <property type="component" value="Unassembled WGS sequence"/>
</dbReference>
<comment type="caution">
    <text evidence="6">The sequence shown here is derived from an EMBL/GenBank/DDBJ whole genome shotgun (WGS) entry which is preliminary data.</text>
</comment>
<accession>A0ABW1L7Z2</accession>
<evidence type="ECO:0000256" key="4">
    <source>
        <dbReference type="ARBA" id="ARBA00022643"/>
    </source>
</evidence>
<evidence type="ECO:0000256" key="2">
    <source>
        <dbReference type="ARBA" id="ARBA00013457"/>
    </source>
</evidence>
<evidence type="ECO:0000256" key="5">
    <source>
        <dbReference type="ARBA" id="ARBA00023002"/>
    </source>
</evidence>
<evidence type="ECO:0000313" key="6">
    <source>
        <dbReference type="EMBL" id="MFC6040090.1"/>
    </source>
</evidence>
<proteinExistence type="predicted"/>
<dbReference type="RefSeq" id="WP_377734369.1">
    <property type="nucleotide sequence ID" value="NZ_JBHSRI010000018.1"/>
</dbReference>
<dbReference type="PANTHER" id="PTHR32332">
    <property type="entry name" value="2-NITROPROPANE DIOXYGENASE"/>
    <property type="match status" value="1"/>
</dbReference>
<dbReference type="Pfam" id="PF03060">
    <property type="entry name" value="NMO"/>
    <property type="match status" value="2"/>
</dbReference>
<comment type="function">
    <text evidence="1">Nitronate monooxygenase that uses molecular oxygen to catalyze the oxidative denitrification of alkyl nitronates. Acts on propionate 3-nitronate (P3N), the presumed physiological substrate. Probably functions in the detoxification of P3N, a metabolic poison produced by plants and fungi as a defense mechanism.</text>
</comment>
<gene>
    <name evidence="6" type="ORF">ACFPYN_11720</name>
</gene>
<dbReference type="EMBL" id="JBHSRI010000018">
    <property type="protein sequence ID" value="MFC6040090.1"/>
    <property type="molecule type" value="Genomic_DNA"/>
</dbReference>
<evidence type="ECO:0000313" key="7">
    <source>
        <dbReference type="Proteomes" id="UP001596170"/>
    </source>
</evidence>
<keyword evidence="3" id="KW-0285">Flavoprotein</keyword>
<name>A0ABW1L7Z2_9BACL</name>
<dbReference type="InterPro" id="IPR004136">
    <property type="entry name" value="NMO"/>
</dbReference>